<evidence type="ECO:0000313" key="5">
    <source>
        <dbReference type="EMBL" id="KAJ1097106.1"/>
    </source>
</evidence>
<feature type="domain" description="PLAT" evidence="4">
    <location>
        <begin position="262"/>
        <end position="381"/>
    </location>
</feature>
<evidence type="ECO:0000256" key="2">
    <source>
        <dbReference type="PROSITE-ProRule" id="PRU00152"/>
    </source>
</evidence>
<feature type="region of interest" description="Disordered" evidence="3">
    <location>
        <begin position="382"/>
        <end position="452"/>
    </location>
</feature>
<evidence type="ECO:0000313" key="6">
    <source>
        <dbReference type="Proteomes" id="UP001066276"/>
    </source>
</evidence>
<feature type="compositionally biased region" description="Polar residues" evidence="3">
    <location>
        <begin position="193"/>
        <end position="213"/>
    </location>
</feature>
<dbReference type="SMART" id="SM00248">
    <property type="entry name" value="ANK"/>
    <property type="match status" value="2"/>
</dbReference>
<dbReference type="PANTHER" id="PTHR45901:SF7">
    <property type="entry name" value="OXYGEN-REGULATED PROTEIN 1"/>
    <property type="match status" value="1"/>
</dbReference>
<dbReference type="PROSITE" id="PS50095">
    <property type="entry name" value="PLAT"/>
    <property type="match status" value="1"/>
</dbReference>
<reference evidence="5" key="1">
    <citation type="journal article" date="2022" name="bioRxiv">
        <title>Sequencing and chromosome-scale assembly of the giantPleurodeles waltlgenome.</title>
        <authorList>
            <person name="Brown T."/>
            <person name="Elewa A."/>
            <person name="Iarovenko S."/>
            <person name="Subramanian E."/>
            <person name="Araus A.J."/>
            <person name="Petzold A."/>
            <person name="Susuki M."/>
            <person name="Suzuki K.-i.T."/>
            <person name="Hayashi T."/>
            <person name="Toyoda A."/>
            <person name="Oliveira C."/>
            <person name="Osipova E."/>
            <person name="Leigh N.D."/>
            <person name="Simon A."/>
            <person name="Yun M.H."/>
        </authorList>
    </citation>
    <scope>NUCLEOTIDE SEQUENCE</scope>
    <source>
        <strain evidence="5">20211129_DDA</strain>
        <tissue evidence="5">Liver</tissue>
    </source>
</reference>
<feature type="repeat" description="ANK" evidence="1">
    <location>
        <begin position="830"/>
        <end position="852"/>
    </location>
</feature>
<feature type="region of interest" description="Disordered" evidence="3">
    <location>
        <begin position="510"/>
        <end position="530"/>
    </location>
</feature>
<dbReference type="Gene3D" id="1.25.40.20">
    <property type="entry name" value="Ankyrin repeat-containing domain"/>
    <property type="match status" value="1"/>
</dbReference>
<dbReference type="InterPro" id="IPR052970">
    <property type="entry name" value="Inner_ear_hair_cell_LOXHD"/>
</dbReference>
<feature type="compositionally biased region" description="Polar residues" evidence="3">
    <location>
        <begin position="175"/>
        <end position="186"/>
    </location>
</feature>
<dbReference type="InterPro" id="IPR001024">
    <property type="entry name" value="PLAT/LH2_dom"/>
</dbReference>
<dbReference type="Proteomes" id="UP001066276">
    <property type="component" value="Chromosome 10"/>
</dbReference>
<evidence type="ECO:0000259" key="4">
    <source>
        <dbReference type="PROSITE" id="PS50095"/>
    </source>
</evidence>
<keyword evidence="6" id="KW-1185">Reference proteome</keyword>
<name>A0AAV7M0Y7_PLEWA</name>
<feature type="region of interest" description="Disordered" evidence="3">
    <location>
        <begin position="105"/>
        <end position="135"/>
    </location>
</feature>
<feature type="compositionally biased region" description="Low complexity" evidence="3">
    <location>
        <begin position="432"/>
        <end position="452"/>
    </location>
</feature>
<keyword evidence="1" id="KW-0040">ANK repeat</keyword>
<dbReference type="PROSITE" id="PS50297">
    <property type="entry name" value="ANK_REP_REGION"/>
    <property type="match status" value="2"/>
</dbReference>
<accession>A0AAV7M0Y7</accession>
<organism evidence="5 6">
    <name type="scientific">Pleurodeles waltl</name>
    <name type="common">Iberian ribbed newt</name>
    <dbReference type="NCBI Taxonomy" id="8319"/>
    <lineage>
        <taxon>Eukaryota</taxon>
        <taxon>Metazoa</taxon>
        <taxon>Chordata</taxon>
        <taxon>Craniata</taxon>
        <taxon>Vertebrata</taxon>
        <taxon>Euteleostomi</taxon>
        <taxon>Amphibia</taxon>
        <taxon>Batrachia</taxon>
        <taxon>Caudata</taxon>
        <taxon>Salamandroidea</taxon>
        <taxon>Salamandridae</taxon>
        <taxon>Pleurodelinae</taxon>
        <taxon>Pleurodeles</taxon>
    </lineage>
</organism>
<dbReference type="InterPro" id="IPR002110">
    <property type="entry name" value="Ankyrin_rpt"/>
</dbReference>
<dbReference type="SUPFAM" id="SSF49723">
    <property type="entry name" value="Lipase/lipooxygenase domain (PLAT/LH2 domain)"/>
    <property type="match status" value="1"/>
</dbReference>
<feature type="compositionally biased region" description="Low complexity" evidence="3">
    <location>
        <begin position="401"/>
        <end position="424"/>
    </location>
</feature>
<dbReference type="PANTHER" id="PTHR45901">
    <property type="entry name" value="PROTEIN CBG12474"/>
    <property type="match status" value="1"/>
</dbReference>
<dbReference type="Pfam" id="PF01477">
    <property type="entry name" value="PLAT"/>
    <property type="match status" value="1"/>
</dbReference>
<proteinExistence type="predicted"/>
<feature type="region of interest" description="Disordered" evidence="3">
    <location>
        <begin position="690"/>
        <end position="753"/>
    </location>
</feature>
<protein>
    <recommendedName>
        <fullName evidence="4">PLAT domain-containing protein</fullName>
    </recommendedName>
</protein>
<comment type="caution">
    <text evidence="2">Lacks conserved residue(s) required for the propagation of feature annotation.</text>
</comment>
<feature type="region of interest" description="Disordered" evidence="3">
    <location>
        <begin position="168"/>
        <end position="213"/>
    </location>
</feature>
<feature type="compositionally biased region" description="Basic residues" evidence="3">
    <location>
        <begin position="116"/>
        <end position="127"/>
    </location>
</feature>
<sequence>MYIKENYGPEIIPTNNMKTIKRNIKKQQNETPILEAIMRALKNERPPGWSVRRNFASHWAEASLRMSIGKSGEQSEKKLQTSPERQMQVQQIIKRRMSHMNFTKSATDHRTGQRTVKNKSREKKPLHSRTSAVQVSRPCVSREEFKRLVLSASKIISAITPVATLQETKNEKESIQNNEVLSVETQCSKEKTPNVSNEDISRDSPGNSNSVSLSPAIGDFSTVLTWYESIQADSDSNSAVDIKDQTNYSKQHEVSSTNTKVEEYEIIVHTGTTAYSSASAEVYVSLVGNNGRSEELLLSNSLTNSVPFGKGQTDIFKVKTEDVGQLKNCIIRQENKDKSHSLYMEDVIIKKWGSSADLYVFPCNTWLSSEVEIVLQCLPDSDLQEGSPARSMEGSTSENQSISLPVSRKSSISSSQSSRKTSPSFQQDGENSSSGSFTSRTKSLDSSSSSSTFHRKTLQYVEGITSSKGESSLSDQKNGYDLQSQNQELEVKSHTLQKSSTINNSTIKDTAAKRHSNSVPVPRPISAPPFSQEQIENYDNKSTENQTFMLTGIYSQKGRPKTGKFHKESCYVCTTTERKINCTEEVEIKINKGRKTDECVENKSTQETPLIIGETTHFAEGTEHSKRRVTCKGANAECENDILENAPVYPHHSESQHEEAIPDMTCRVSLPPYNIFLNLGRDMASCSDVSDTCSKSNSEIENTLEDSNPSPGKGTVVDDTCSDKHGIGPRNRSAASDSSRKEHINSNSDEFSLSETEEVAFSISSTSDDLHSLNSQNDDEEKMGFDEHIEYSDSTGLFYNAVNCIKTNNCQLLENLCHNNFSLLSYTDTEGRTLLHHAAAHGNVDICQVLLKDNIGRMQLDLQDIYGKTALHYAIQMHNSAVLKFLVNEEAKYDIPDQNSQTVLDHALSLIEWHVNVEGNEGSTYPPIGWLPSI</sequence>
<evidence type="ECO:0000256" key="3">
    <source>
        <dbReference type="SAM" id="MobiDB-lite"/>
    </source>
</evidence>
<dbReference type="SMART" id="SM00308">
    <property type="entry name" value="LH2"/>
    <property type="match status" value="1"/>
</dbReference>
<dbReference type="AlphaFoldDB" id="A0AAV7M0Y7"/>
<evidence type="ECO:0000256" key="1">
    <source>
        <dbReference type="PROSITE-ProRule" id="PRU00023"/>
    </source>
</evidence>
<dbReference type="InterPro" id="IPR036392">
    <property type="entry name" value="PLAT/LH2_dom_sf"/>
</dbReference>
<dbReference type="EMBL" id="JANPWB010000014">
    <property type="protein sequence ID" value="KAJ1097106.1"/>
    <property type="molecule type" value="Genomic_DNA"/>
</dbReference>
<gene>
    <name evidence="5" type="ORF">NDU88_002233</name>
</gene>
<dbReference type="Pfam" id="PF12796">
    <property type="entry name" value="Ank_2"/>
    <property type="match status" value="1"/>
</dbReference>
<feature type="compositionally biased region" description="Polar residues" evidence="3">
    <location>
        <begin position="690"/>
        <end position="710"/>
    </location>
</feature>
<dbReference type="Gene3D" id="2.60.60.20">
    <property type="entry name" value="PLAT/LH2 domain"/>
    <property type="match status" value="1"/>
</dbReference>
<feature type="repeat" description="ANK" evidence="1">
    <location>
        <begin position="866"/>
        <end position="898"/>
    </location>
</feature>
<comment type="caution">
    <text evidence="5">The sequence shown here is derived from an EMBL/GenBank/DDBJ whole genome shotgun (WGS) entry which is preliminary data.</text>
</comment>
<dbReference type="SUPFAM" id="SSF48403">
    <property type="entry name" value="Ankyrin repeat"/>
    <property type="match status" value="1"/>
</dbReference>
<dbReference type="PROSITE" id="PS50088">
    <property type="entry name" value="ANK_REPEAT"/>
    <property type="match status" value="2"/>
</dbReference>
<dbReference type="InterPro" id="IPR036770">
    <property type="entry name" value="Ankyrin_rpt-contain_sf"/>
</dbReference>